<gene>
    <name evidence="1" type="ORF">PS712_02311</name>
    <name evidence="2" type="ORF">PS712_06068</name>
</gene>
<accession>A0A5E7BXN0</accession>
<sequence>MPMKMSIAENFIRSAKAPTISAGVMMAKVIWKVMNTASGNSAAGPVRLAGVTPARKALPMPPKNELKLTTPCSMPVVSNAML</sequence>
<organism evidence="1 3">
    <name type="scientific">Pseudomonas fluorescens</name>
    <dbReference type="NCBI Taxonomy" id="294"/>
    <lineage>
        <taxon>Bacteria</taxon>
        <taxon>Pseudomonadati</taxon>
        <taxon>Pseudomonadota</taxon>
        <taxon>Gammaproteobacteria</taxon>
        <taxon>Pseudomonadales</taxon>
        <taxon>Pseudomonadaceae</taxon>
        <taxon>Pseudomonas</taxon>
    </lineage>
</organism>
<evidence type="ECO:0000313" key="1">
    <source>
        <dbReference type="EMBL" id="VVN96450.1"/>
    </source>
</evidence>
<reference evidence="1 3" key="1">
    <citation type="submission" date="2019-09" db="EMBL/GenBank/DDBJ databases">
        <authorList>
            <person name="Chandra G."/>
            <person name="Truman W A."/>
        </authorList>
    </citation>
    <scope>NUCLEOTIDE SEQUENCE [LARGE SCALE GENOMIC DNA]</scope>
    <source>
        <strain evidence="1">PS712</strain>
    </source>
</reference>
<dbReference type="Proteomes" id="UP000326018">
    <property type="component" value="Unassembled WGS sequence"/>
</dbReference>
<dbReference type="AlphaFoldDB" id="A0A5E7BXN0"/>
<dbReference type="EMBL" id="CABVIB010000009">
    <property type="protein sequence ID" value="VVN96450.1"/>
    <property type="molecule type" value="Genomic_DNA"/>
</dbReference>
<proteinExistence type="predicted"/>
<protein>
    <submittedName>
        <fullName evidence="1">Uncharacterized protein</fullName>
    </submittedName>
</protein>
<dbReference type="EMBL" id="CABVIB010000093">
    <property type="protein sequence ID" value="VVO42971.1"/>
    <property type="molecule type" value="Genomic_DNA"/>
</dbReference>
<evidence type="ECO:0000313" key="2">
    <source>
        <dbReference type="EMBL" id="VVO42971.1"/>
    </source>
</evidence>
<name>A0A5E7BXN0_PSEFL</name>
<evidence type="ECO:0000313" key="3">
    <source>
        <dbReference type="Proteomes" id="UP000326018"/>
    </source>
</evidence>